<keyword evidence="10 14" id="KW-0067">ATP-binding</keyword>
<evidence type="ECO:0000256" key="13">
    <source>
        <dbReference type="ARBA" id="ARBA00048679"/>
    </source>
</evidence>
<evidence type="ECO:0000313" key="17">
    <source>
        <dbReference type="Proteomes" id="UP000000600"/>
    </source>
</evidence>
<dbReference type="InterPro" id="IPR000719">
    <property type="entry name" value="Prot_kinase_dom"/>
</dbReference>
<dbReference type="Proteomes" id="UP000000600">
    <property type="component" value="Unassembled WGS sequence"/>
</dbReference>
<dbReference type="SUPFAM" id="SSF50729">
    <property type="entry name" value="PH domain-like"/>
    <property type="match status" value="1"/>
</dbReference>
<comment type="cofactor">
    <cofactor evidence="1">
        <name>Mg(2+)</name>
        <dbReference type="ChEBI" id="CHEBI:18420"/>
    </cofactor>
</comment>
<reference evidence="16 17" key="1">
    <citation type="journal article" date="2006" name="Nature">
        <title>Global trends of whole-genome duplications revealed by the ciliate Paramecium tetraurelia.</title>
        <authorList>
            <consortium name="Genoscope"/>
            <person name="Aury J.-M."/>
            <person name="Jaillon O."/>
            <person name="Duret L."/>
            <person name="Noel B."/>
            <person name="Jubin C."/>
            <person name="Porcel B.M."/>
            <person name="Segurens B."/>
            <person name="Daubin V."/>
            <person name="Anthouard V."/>
            <person name="Aiach N."/>
            <person name="Arnaiz O."/>
            <person name="Billaut A."/>
            <person name="Beisson J."/>
            <person name="Blanc I."/>
            <person name="Bouhouche K."/>
            <person name="Camara F."/>
            <person name="Duharcourt S."/>
            <person name="Guigo R."/>
            <person name="Gogendeau D."/>
            <person name="Katinka M."/>
            <person name="Keller A.-M."/>
            <person name="Kissmehl R."/>
            <person name="Klotz C."/>
            <person name="Koll F."/>
            <person name="Le Moue A."/>
            <person name="Lepere C."/>
            <person name="Malinsky S."/>
            <person name="Nowacki M."/>
            <person name="Nowak J.K."/>
            <person name="Plattner H."/>
            <person name="Poulain J."/>
            <person name="Ruiz F."/>
            <person name="Serrano V."/>
            <person name="Zagulski M."/>
            <person name="Dessen P."/>
            <person name="Betermier M."/>
            <person name="Weissenbach J."/>
            <person name="Scarpelli C."/>
            <person name="Schachter V."/>
            <person name="Sperling L."/>
            <person name="Meyer E."/>
            <person name="Cohen J."/>
            <person name="Wincker P."/>
        </authorList>
    </citation>
    <scope>NUCLEOTIDE SEQUENCE [LARGE SCALE GENOMIC DNA]</scope>
    <source>
        <strain evidence="16 17">Stock d4-2</strain>
    </source>
</reference>
<evidence type="ECO:0000256" key="14">
    <source>
        <dbReference type="PROSITE-ProRule" id="PRU10141"/>
    </source>
</evidence>
<feature type="binding site" evidence="14">
    <location>
        <position position="163"/>
    </location>
    <ligand>
        <name>ATP</name>
        <dbReference type="ChEBI" id="CHEBI:30616"/>
    </ligand>
</feature>
<sequence>MIFSKGHVENQEFWNKTDIPTFEQEDFQNVQVLMGNFTKVGKTFKQRCVRTYFLVKQFLLYSDVGKGNQIKGFVQLDTVYCQFHQFEQGLEISLINNGYQIHLYTDDIQQYNIWVEALSNCCILSDFDKTYKLGAQIGQGSFSTVHQCQNKEGETYAVKIIKKQTIKQINKNKNYEEQLLNEIQALRMFNHPNILKLYRVYENQSNIYLLTEYIDGPELVSQQSSKKVYSQEDLRIMLINILSAIEQIHLQKVMHRDIKPQNILLNGNDIQRPVIIDFGLAAFTWQKQIPFPQCGSPGYDFQITIRYSAPEVLKYEESKKPYNQQCDIFSVGITLFVVLYGYNPFKQNDLKQTIKKNTEAYFEIPSSKYPKPQNLICQMTKKYPKDRITISEALNHSFFKTPFFCQISLPKQIVSKQYHDINAKGETHMHMHASMEMDQGIHYVSQANTQTTPQNVGNKNRTISILSVPISRKSQEYLKQQEISSFSRASNEKEQNQFDKFGIRLPSKTLPQQKNQQYEFEDEYQLNNFEHDNNFVDQEHLHKLNFSINSKLFQTSKLNIHKNDNCL</sequence>
<keyword evidence="3" id="KW-0723">Serine/threonine-protein kinase</keyword>
<keyword evidence="4" id="KW-0808">Transferase</keyword>
<dbReference type="OMA" id="IQQYNIW"/>
<dbReference type="GO" id="GO:0004674">
    <property type="term" value="F:protein serine/threonine kinase activity"/>
    <property type="evidence" value="ECO:0000318"/>
    <property type="project" value="GO_Central"/>
</dbReference>
<proteinExistence type="inferred from homology"/>
<evidence type="ECO:0000256" key="3">
    <source>
        <dbReference type="ARBA" id="ARBA00022527"/>
    </source>
</evidence>
<protein>
    <recommendedName>
        <fullName evidence="2">non-specific serine/threonine protein kinase</fullName>
        <ecNumber evidence="2">2.7.11.1</ecNumber>
    </recommendedName>
</protein>
<feature type="domain" description="Protein kinase" evidence="15">
    <location>
        <begin position="131"/>
        <end position="399"/>
    </location>
</feature>
<gene>
    <name evidence="16" type="ORF">GSPATT00003407001</name>
</gene>
<comment type="similarity">
    <text evidence="11">Belongs to the protein kinase superfamily. Ser/Thr protein kinase family. CDPK subfamily.</text>
</comment>
<name>A0E5H9_PARTE</name>
<dbReference type="PANTHER" id="PTHR43895:SF32">
    <property type="entry name" value="SERINE_THREONINE-PROTEIN KINASE CHK1"/>
    <property type="match status" value="1"/>
</dbReference>
<evidence type="ECO:0000313" key="16">
    <source>
        <dbReference type="EMBL" id="CAK90546.1"/>
    </source>
</evidence>
<dbReference type="EMBL" id="CT868660">
    <property type="protein sequence ID" value="CAK90546.1"/>
    <property type="molecule type" value="Genomic_DNA"/>
</dbReference>
<keyword evidence="5" id="KW-0479">Metal-binding</keyword>
<evidence type="ECO:0000256" key="4">
    <source>
        <dbReference type="ARBA" id="ARBA00022679"/>
    </source>
</evidence>
<keyword evidence="7 14" id="KW-0547">Nucleotide-binding</keyword>
<dbReference type="GO" id="GO:0007165">
    <property type="term" value="P:signal transduction"/>
    <property type="evidence" value="ECO:0000318"/>
    <property type="project" value="GO_Central"/>
</dbReference>
<dbReference type="InterPro" id="IPR017441">
    <property type="entry name" value="Protein_kinase_ATP_BS"/>
</dbReference>
<evidence type="ECO:0000256" key="6">
    <source>
        <dbReference type="ARBA" id="ARBA00022737"/>
    </source>
</evidence>
<evidence type="ECO:0000256" key="12">
    <source>
        <dbReference type="ARBA" id="ARBA00047899"/>
    </source>
</evidence>
<dbReference type="PROSITE" id="PS00108">
    <property type="entry name" value="PROTEIN_KINASE_ST"/>
    <property type="match status" value="1"/>
</dbReference>
<dbReference type="FunFam" id="1.10.510.10:FF:002489">
    <property type="entry name" value="Protein kinase, putative"/>
    <property type="match status" value="1"/>
</dbReference>
<keyword evidence="9" id="KW-0106">Calcium</keyword>
<dbReference type="Gene3D" id="1.10.510.10">
    <property type="entry name" value="Transferase(Phosphotransferase) domain 1"/>
    <property type="match status" value="1"/>
</dbReference>
<dbReference type="PROSITE" id="PS00107">
    <property type="entry name" value="PROTEIN_KINASE_ATP"/>
    <property type="match status" value="1"/>
</dbReference>
<evidence type="ECO:0000256" key="11">
    <source>
        <dbReference type="ARBA" id="ARBA00024334"/>
    </source>
</evidence>
<dbReference type="PANTHER" id="PTHR43895">
    <property type="entry name" value="CALCIUM/CALMODULIN-DEPENDENT PROTEIN KINASE KINASE-RELATED"/>
    <property type="match status" value="1"/>
</dbReference>
<dbReference type="FunFam" id="3.30.200.20:FF:000315">
    <property type="entry name" value="Calcium-dependent protein kinase 3"/>
    <property type="match status" value="1"/>
</dbReference>
<evidence type="ECO:0000256" key="5">
    <source>
        <dbReference type="ARBA" id="ARBA00022723"/>
    </source>
</evidence>
<dbReference type="GO" id="GO:0005524">
    <property type="term" value="F:ATP binding"/>
    <property type="evidence" value="ECO:0007669"/>
    <property type="project" value="UniProtKB-UniRule"/>
</dbReference>
<dbReference type="KEGG" id="ptm:GSPATT00003407001"/>
<evidence type="ECO:0000256" key="7">
    <source>
        <dbReference type="ARBA" id="ARBA00022741"/>
    </source>
</evidence>
<evidence type="ECO:0000259" key="15">
    <source>
        <dbReference type="PROSITE" id="PS50011"/>
    </source>
</evidence>
<evidence type="ECO:0000256" key="10">
    <source>
        <dbReference type="ARBA" id="ARBA00022840"/>
    </source>
</evidence>
<dbReference type="PROSITE" id="PS50011">
    <property type="entry name" value="PROTEIN_KINASE_DOM"/>
    <property type="match status" value="1"/>
</dbReference>
<dbReference type="RefSeq" id="XP_001457943.1">
    <property type="nucleotide sequence ID" value="XM_001457906.1"/>
</dbReference>
<comment type="catalytic activity">
    <reaction evidence="13">
        <text>L-seryl-[protein] + ATP = O-phospho-L-seryl-[protein] + ADP + H(+)</text>
        <dbReference type="Rhea" id="RHEA:17989"/>
        <dbReference type="Rhea" id="RHEA-COMP:9863"/>
        <dbReference type="Rhea" id="RHEA-COMP:11604"/>
        <dbReference type="ChEBI" id="CHEBI:15378"/>
        <dbReference type="ChEBI" id="CHEBI:29999"/>
        <dbReference type="ChEBI" id="CHEBI:30616"/>
        <dbReference type="ChEBI" id="CHEBI:83421"/>
        <dbReference type="ChEBI" id="CHEBI:456216"/>
        <dbReference type="EC" id="2.7.11.1"/>
    </reaction>
</comment>
<accession>A0E5H9</accession>
<dbReference type="InParanoid" id="A0E5H9"/>
<dbReference type="Pfam" id="PF00069">
    <property type="entry name" value="Pkinase"/>
    <property type="match status" value="1"/>
</dbReference>
<keyword evidence="8" id="KW-0418">Kinase</keyword>
<evidence type="ECO:0000256" key="9">
    <source>
        <dbReference type="ARBA" id="ARBA00022837"/>
    </source>
</evidence>
<dbReference type="GeneID" id="5043723"/>
<evidence type="ECO:0000256" key="8">
    <source>
        <dbReference type="ARBA" id="ARBA00022777"/>
    </source>
</evidence>
<comment type="catalytic activity">
    <reaction evidence="12">
        <text>L-threonyl-[protein] + ATP = O-phospho-L-threonyl-[protein] + ADP + H(+)</text>
        <dbReference type="Rhea" id="RHEA:46608"/>
        <dbReference type="Rhea" id="RHEA-COMP:11060"/>
        <dbReference type="Rhea" id="RHEA-COMP:11605"/>
        <dbReference type="ChEBI" id="CHEBI:15378"/>
        <dbReference type="ChEBI" id="CHEBI:30013"/>
        <dbReference type="ChEBI" id="CHEBI:30616"/>
        <dbReference type="ChEBI" id="CHEBI:61977"/>
        <dbReference type="ChEBI" id="CHEBI:456216"/>
        <dbReference type="EC" id="2.7.11.1"/>
    </reaction>
</comment>
<dbReference type="OrthoDB" id="288430at2759"/>
<organism evidence="16 17">
    <name type="scientific">Paramecium tetraurelia</name>
    <dbReference type="NCBI Taxonomy" id="5888"/>
    <lineage>
        <taxon>Eukaryota</taxon>
        <taxon>Sar</taxon>
        <taxon>Alveolata</taxon>
        <taxon>Ciliophora</taxon>
        <taxon>Intramacronucleata</taxon>
        <taxon>Oligohymenophorea</taxon>
        <taxon>Peniculida</taxon>
        <taxon>Parameciidae</taxon>
        <taxon>Paramecium</taxon>
    </lineage>
</organism>
<keyword evidence="17" id="KW-1185">Reference proteome</keyword>
<dbReference type="STRING" id="5888.A0E5H9"/>
<dbReference type="InterPro" id="IPR011009">
    <property type="entry name" value="Kinase-like_dom_sf"/>
</dbReference>
<dbReference type="GO" id="GO:0046872">
    <property type="term" value="F:metal ion binding"/>
    <property type="evidence" value="ECO:0007669"/>
    <property type="project" value="UniProtKB-KW"/>
</dbReference>
<dbReference type="SUPFAM" id="SSF56112">
    <property type="entry name" value="Protein kinase-like (PK-like)"/>
    <property type="match status" value="1"/>
</dbReference>
<dbReference type="AlphaFoldDB" id="A0E5H9"/>
<dbReference type="InterPro" id="IPR008271">
    <property type="entry name" value="Ser/Thr_kinase_AS"/>
</dbReference>
<evidence type="ECO:0000256" key="1">
    <source>
        <dbReference type="ARBA" id="ARBA00001946"/>
    </source>
</evidence>
<dbReference type="eggNOG" id="KOG0583">
    <property type="taxonomic scope" value="Eukaryota"/>
</dbReference>
<dbReference type="SMART" id="SM00220">
    <property type="entry name" value="S_TKc"/>
    <property type="match status" value="1"/>
</dbReference>
<evidence type="ECO:0000256" key="2">
    <source>
        <dbReference type="ARBA" id="ARBA00012513"/>
    </source>
</evidence>
<dbReference type="HOGENOM" id="CLU_544543_0_0_1"/>
<keyword evidence="6" id="KW-0677">Repeat</keyword>
<dbReference type="EC" id="2.7.11.1" evidence="2"/>